<sequence>MWGSSPKVYEWYERLPQDAKDAVALAGFEQLILGFHLPKAELGLTTALVERCWDTTNTFHFPEAGEMMITPSDFAMLTGLRDGGDPLPLDLRIHEREGAFDYLLGKTPTVSESGHITYSWLREQFDHAGILTEVSLSQLVQAFLFYLLGQTLFCNKENSVHVQFLAALVNLETIVEFDWGTPALVTLYGHLSAYSRGVSLSLGGHHRVLELWAFEHLLQFPPLTRHIEPRFVPRVARALRSVGDLTRRCPFGVDLCSGFGQLALPLGGAFLESLVSRGESSEPVLPML</sequence>
<accession>A0ACC0N4V4</accession>
<name>A0ACC0N4V4_RHOML</name>
<organism evidence="1 2">
    <name type="scientific">Rhododendron molle</name>
    <name type="common">Chinese azalea</name>
    <name type="synonym">Azalea mollis</name>
    <dbReference type="NCBI Taxonomy" id="49168"/>
    <lineage>
        <taxon>Eukaryota</taxon>
        <taxon>Viridiplantae</taxon>
        <taxon>Streptophyta</taxon>
        <taxon>Embryophyta</taxon>
        <taxon>Tracheophyta</taxon>
        <taxon>Spermatophyta</taxon>
        <taxon>Magnoliopsida</taxon>
        <taxon>eudicotyledons</taxon>
        <taxon>Gunneridae</taxon>
        <taxon>Pentapetalae</taxon>
        <taxon>asterids</taxon>
        <taxon>Ericales</taxon>
        <taxon>Ericaceae</taxon>
        <taxon>Ericoideae</taxon>
        <taxon>Rhodoreae</taxon>
        <taxon>Rhododendron</taxon>
    </lineage>
</organism>
<dbReference type="EMBL" id="CM046394">
    <property type="protein sequence ID" value="KAI8547553.1"/>
    <property type="molecule type" value="Genomic_DNA"/>
</dbReference>
<comment type="caution">
    <text evidence="1">The sequence shown here is derived from an EMBL/GenBank/DDBJ whole genome shotgun (WGS) entry which is preliminary data.</text>
</comment>
<keyword evidence="2" id="KW-1185">Reference proteome</keyword>
<evidence type="ECO:0000313" key="2">
    <source>
        <dbReference type="Proteomes" id="UP001062846"/>
    </source>
</evidence>
<protein>
    <submittedName>
        <fullName evidence="1">Uncharacterized protein</fullName>
    </submittedName>
</protein>
<dbReference type="Proteomes" id="UP001062846">
    <property type="component" value="Chromosome 7"/>
</dbReference>
<proteinExistence type="predicted"/>
<gene>
    <name evidence="1" type="ORF">RHMOL_Rhmol07G0205100</name>
</gene>
<reference evidence="1" key="1">
    <citation type="submission" date="2022-02" db="EMBL/GenBank/DDBJ databases">
        <title>Plant Genome Project.</title>
        <authorList>
            <person name="Zhang R.-G."/>
        </authorList>
    </citation>
    <scope>NUCLEOTIDE SEQUENCE</scope>
    <source>
        <strain evidence="1">AT1</strain>
    </source>
</reference>
<evidence type="ECO:0000313" key="1">
    <source>
        <dbReference type="EMBL" id="KAI8547553.1"/>
    </source>
</evidence>